<sequence length="614" mass="67600">MGLSSQDAFAEWDDERYSVDIDRFDEQHKRLFGLLNDLHTAMDEGHSEEKVGDILRELERYTEYHFGDEEEFMQDCGYAMDCADCFYNHREMHEEFADRVSELREKHENGEHITVEVLQFVRDWLDSHIGASDVDQSYGEYYREEIEDYEYSPGQLKRDRRTARDDATDASDEDRSDAEFDVTVAGDVYQGGDLSIPDGPMAAWFDGLVERYGERTAALLPRDGQYVERTFADLDERARAVAAGLLDAGFAPGDRLAVQAASQYEWSVVDLACQMAGLVSVPLYQWFDPERAVDVVEAADVAGLVSDPETPVAVEEAVDSVIQIEELPTAAARTLPGFEADADDVATIVYDAAETDEQSGCELTHRNLLTAVASLTESLPLDPGATGTCILPLAHVYQRVATYYLWEAGGGVAYVGTDDVVSELTEIQPTVLIGTPQVYQELYGEFQDRIGDLGWMKRKLAGRVASYGRGMLDGSGTPLKYSAAKRLVFGPLREAVGLGDLEYALASVGSLDDHLQYFFRGFGVPVSELYGPVESAGVATLNHGDSFQIDSVGRPMPGTELARSEEGTVLVRGPNVTAGCLDEQATKRSLHDGWLHTGDAGEFDADGALRLDGR</sequence>
<dbReference type="RefSeq" id="WP_247378593.1">
    <property type="nucleotide sequence ID" value="NZ_JALLGV010000005.1"/>
</dbReference>
<dbReference type="InterPro" id="IPR000873">
    <property type="entry name" value="AMP-dep_synth/lig_dom"/>
</dbReference>
<comment type="similarity">
    <text evidence="1">Belongs to the hemerythrin family.</text>
</comment>
<evidence type="ECO:0000313" key="10">
    <source>
        <dbReference type="Proteomes" id="UP001597119"/>
    </source>
</evidence>
<dbReference type="InterPro" id="IPR042099">
    <property type="entry name" value="ANL_N_sf"/>
</dbReference>
<organism evidence="9 10">
    <name type="scientific">Halorientalis brevis</name>
    <dbReference type="NCBI Taxonomy" id="1126241"/>
    <lineage>
        <taxon>Archaea</taxon>
        <taxon>Methanobacteriati</taxon>
        <taxon>Methanobacteriota</taxon>
        <taxon>Stenosarchaea group</taxon>
        <taxon>Halobacteria</taxon>
        <taxon>Halobacteriales</taxon>
        <taxon>Haloarculaceae</taxon>
        <taxon>Halorientalis</taxon>
    </lineage>
</organism>
<feature type="domain" description="AMP-dependent synthetase/ligase" evidence="7">
    <location>
        <begin position="209"/>
        <end position="579"/>
    </location>
</feature>
<proteinExistence type="inferred from homology"/>
<evidence type="ECO:0000256" key="2">
    <source>
        <dbReference type="ARBA" id="ARBA00022723"/>
    </source>
</evidence>
<dbReference type="InterPro" id="IPR035938">
    <property type="entry name" value="Hemerythrin-like_sf"/>
</dbReference>
<name>A0ABD6CH50_9EURY</name>
<keyword evidence="10" id="KW-1185">Reference proteome</keyword>
<evidence type="ECO:0000256" key="4">
    <source>
        <dbReference type="ARBA" id="ARBA00022840"/>
    </source>
</evidence>
<evidence type="ECO:0000256" key="6">
    <source>
        <dbReference type="SAM" id="MobiDB-lite"/>
    </source>
</evidence>
<accession>A0ABD6CH50</accession>
<dbReference type="PANTHER" id="PTHR43272:SF33">
    <property type="entry name" value="AMP-BINDING DOMAIN-CONTAINING PROTEIN-RELATED"/>
    <property type="match status" value="1"/>
</dbReference>
<evidence type="ECO:0000259" key="7">
    <source>
        <dbReference type="Pfam" id="PF00501"/>
    </source>
</evidence>
<feature type="compositionally biased region" description="Acidic residues" evidence="6">
    <location>
        <begin position="168"/>
        <end position="177"/>
    </location>
</feature>
<comment type="caution">
    <text evidence="9">The sequence shown here is derived from an EMBL/GenBank/DDBJ whole genome shotgun (WGS) entry which is preliminary data.</text>
</comment>
<dbReference type="GO" id="GO:0005524">
    <property type="term" value="F:ATP binding"/>
    <property type="evidence" value="ECO:0007669"/>
    <property type="project" value="UniProtKB-KW"/>
</dbReference>
<dbReference type="NCBIfam" id="NF033749">
    <property type="entry name" value="bact_hemeryth"/>
    <property type="match status" value="1"/>
</dbReference>
<feature type="region of interest" description="Disordered" evidence="6">
    <location>
        <begin position="153"/>
        <end position="177"/>
    </location>
</feature>
<dbReference type="Gene3D" id="1.20.120.50">
    <property type="entry name" value="Hemerythrin-like"/>
    <property type="match status" value="1"/>
</dbReference>
<evidence type="ECO:0000256" key="1">
    <source>
        <dbReference type="ARBA" id="ARBA00010587"/>
    </source>
</evidence>
<reference evidence="9 10" key="1">
    <citation type="journal article" date="2019" name="Int. J. Syst. Evol. Microbiol.">
        <title>The Global Catalogue of Microorganisms (GCM) 10K type strain sequencing project: providing services to taxonomists for standard genome sequencing and annotation.</title>
        <authorList>
            <consortium name="The Broad Institute Genomics Platform"/>
            <consortium name="The Broad Institute Genome Sequencing Center for Infectious Disease"/>
            <person name="Wu L."/>
            <person name="Ma J."/>
        </authorList>
    </citation>
    <scope>NUCLEOTIDE SEQUENCE [LARGE SCALE GENOMIC DNA]</scope>
    <source>
        <strain evidence="9 10">CGMCC 1.12125</strain>
    </source>
</reference>
<evidence type="ECO:0000259" key="8">
    <source>
        <dbReference type="Pfam" id="PF01814"/>
    </source>
</evidence>
<keyword evidence="5" id="KW-0408">Iron</keyword>
<keyword evidence="2" id="KW-0479">Metal-binding</keyword>
<dbReference type="AlphaFoldDB" id="A0ABD6CH50"/>
<dbReference type="InterPro" id="IPR012827">
    <property type="entry name" value="Hemerythrin_metal-bd"/>
</dbReference>
<dbReference type="Pfam" id="PF00501">
    <property type="entry name" value="AMP-binding"/>
    <property type="match status" value="1"/>
</dbReference>
<evidence type="ECO:0000256" key="5">
    <source>
        <dbReference type="ARBA" id="ARBA00023004"/>
    </source>
</evidence>
<dbReference type="NCBIfam" id="TIGR02481">
    <property type="entry name" value="hemeryth_dom"/>
    <property type="match status" value="1"/>
</dbReference>
<evidence type="ECO:0000256" key="3">
    <source>
        <dbReference type="ARBA" id="ARBA00022741"/>
    </source>
</evidence>
<keyword evidence="3" id="KW-0547">Nucleotide-binding</keyword>
<dbReference type="Gene3D" id="3.40.50.12780">
    <property type="entry name" value="N-terminal domain of ligase-like"/>
    <property type="match status" value="1"/>
</dbReference>
<gene>
    <name evidence="9" type="ORF">ACFR9U_18330</name>
</gene>
<feature type="domain" description="Hemerythrin-like" evidence="8">
    <location>
        <begin position="21"/>
        <end position="129"/>
    </location>
</feature>
<protein>
    <submittedName>
        <fullName evidence="9">Bacteriohemerythrin</fullName>
    </submittedName>
</protein>
<dbReference type="GO" id="GO:0046872">
    <property type="term" value="F:metal ion binding"/>
    <property type="evidence" value="ECO:0007669"/>
    <property type="project" value="UniProtKB-KW"/>
</dbReference>
<dbReference type="Proteomes" id="UP001597119">
    <property type="component" value="Unassembled WGS sequence"/>
</dbReference>
<evidence type="ECO:0000313" key="9">
    <source>
        <dbReference type="EMBL" id="MFD1588940.1"/>
    </source>
</evidence>
<dbReference type="SUPFAM" id="SSF56801">
    <property type="entry name" value="Acetyl-CoA synthetase-like"/>
    <property type="match status" value="1"/>
</dbReference>
<dbReference type="SUPFAM" id="SSF47188">
    <property type="entry name" value="Hemerythrin-like"/>
    <property type="match status" value="1"/>
</dbReference>
<dbReference type="Pfam" id="PF01814">
    <property type="entry name" value="Hemerythrin"/>
    <property type="match status" value="1"/>
</dbReference>
<keyword evidence="4" id="KW-0067">ATP-binding</keyword>
<dbReference type="InterPro" id="IPR012312">
    <property type="entry name" value="Hemerythrin-like"/>
</dbReference>
<dbReference type="PANTHER" id="PTHR43272">
    <property type="entry name" value="LONG-CHAIN-FATTY-ACID--COA LIGASE"/>
    <property type="match status" value="1"/>
</dbReference>
<dbReference type="CDD" id="cd12107">
    <property type="entry name" value="Hemerythrin"/>
    <property type="match status" value="1"/>
</dbReference>
<dbReference type="EMBL" id="JBHUDJ010000014">
    <property type="protein sequence ID" value="MFD1588940.1"/>
    <property type="molecule type" value="Genomic_DNA"/>
</dbReference>